<name>A0A4S2FU33_9BACT</name>
<dbReference type="SUPFAM" id="SSF49899">
    <property type="entry name" value="Concanavalin A-like lectins/glucanases"/>
    <property type="match status" value="1"/>
</dbReference>
<feature type="domain" description="GH16" evidence="6">
    <location>
        <begin position="363"/>
        <end position="644"/>
    </location>
</feature>
<dbReference type="InterPro" id="IPR006710">
    <property type="entry name" value="Glyco_hydro_43"/>
</dbReference>
<comment type="similarity">
    <text evidence="1">Belongs to the glycosyl hydrolase 16 family.</text>
</comment>
<proteinExistence type="inferred from homology"/>
<evidence type="ECO:0000313" key="7">
    <source>
        <dbReference type="EMBL" id="TGY72820.1"/>
    </source>
</evidence>
<organism evidence="7 8">
    <name type="scientific">Muribaculum intestinale</name>
    <dbReference type="NCBI Taxonomy" id="1796646"/>
    <lineage>
        <taxon>Bacteria</taxon>
        <taxon>Pseudomonadati</taxon>
        <taxon>Bacteroidota</taxon>
        <taxon>Bacteroidia</taxon>
        <taxon>Bacteroidales</taxon>
        <taxon>Muribaculaceae</taxon>
        <taxon>Muribaculum</taxon>
    </lineage>
</organism>
<evidence type="ECO:0000256" key="1">
    <source>
        <dbReference type="ARBA" id="ARBA00006865"/>
    </source>
</evidence>
<dbReference type="CDD" id="cd18825">
    <property type="entry name" value="GH43_CtGH43-like"/>
    <property type="match status" value="1"/>
</dbReference>
<reference evidence="7 8" key="1">
    <citation type="submission" date="2019-04" db="EMBL/GenBank/DDBJ databases">
        <title>Microbes associate with the intestines of laboratory mice.</title>
        <authorList>
            <person name="Navarre W."/>
            <person name="Wong E."/>
            <person name="Huang K."/>
            <person name="Tropini C."/>
            <person name="Ng K."/>
            <person name="Yu B."/>
        </authorList>
    </citation>
    <scope>NUCLEOTIDE SEQUENCE [LARGE SCALE GENOMIC DNA]</scope>
    <source>
        <strain evidence="7 8">NM06_A21</strain>
    </source>
</reference>
<dbReference type="Gene3D" id="2.115.10.20">
    <property type="entry name" value="Glycosyl hydrolase domain, family 43"/>
    <property type="match status" value="1"/>
</dbReference>
<dbReference type="SUPFAM" id="SSF75005">
    <property type="entry name" value="Arabinanase/levansucrase/invertase"/>
    <property type="match status" value="1"/>
</dbReference>
<dbReference type="PANTHER" id="PTHR22925">
    <property type="entry name" value="GLYCOSYL HYDROLASE 43 FAMILY MEMBER"/>
    <property type="match status" value="1"/>
</dbReference>
<evidence type="ECO:0000256" key="4">
    <source>
        <dbReference type="ARBA" id="ARBA00023295"/>
    </source>
</evidence>
<dbReference type="CDD" id="cd08023">
    <property type="entry name" value="GH16_laminarinase_like"/>
    <property type="match status" value="1"/>
</dbReference>
<sequence>MYIFNSVLMKKFSLSHFVSLVILCVSCFPAFGAGMASGPLVNGAEWYDTEGNRINCHGGNIIRTDSLYYWYGEHRPGFDADYQKGVACYSSANLVDWKNEGIAFKVVDDTASTVQKGCTIERPKVVYCPKTKKYVMWFHHELKGRGYDAAHVAVAESYRPEGPFEFKCSRRVNPGKYPLNFDKSLRGAKWDTDKYTGWSPEWLDAVKKGMFLIRDLPGGQMSRDMTVFVDDDGKAYHIYSSEENLTLNIAELNSGYNAHTGKYIRIFPAGHNEAPVLFKKNGRYWMICSGCTGWAPNKARMFSADKIMGEWTEHPSPFVGEGSDTTFGGQGAFPLVVGDSVYFFADQWRPGCLADSRYLCLPIDFGGDSVPVVKYVDMAPVLNRTADGRRLVWYDEFDVDGPLNDSVWNYEEGFARNHEEQWYQRDNAYCKNGLLILEARKTRRPNPMFEDGSSDWRRSRPTIDYTSASVNTRGKKEFRYGTLEVRARIPVGPGAWPAIWTLGNDMPWPSCGEIDIMEYYRIDGVPHILANAAWGNDRQYDAVWNSKAVNYEHFLAKDADWASKFHIWRMDWDESALKIYIDGELINEVSLDDTVNGTVGNGTNPMRQPHYFLLDLALGGDHGGDIDNGALPMRYEIDYVRLFQ</sequence>
<evidence type="ECO:0000256" key="3">
    <source>
        <dbReference type="ARBA" id="ARBA00022801"/>
    </source>
</evidence>
<evidence type="ECO:0000256" key="2">
    <source>
        <dbReference type="ARBA" id="ARBA00009865"/>
    </source>
</evidence>
<dbReference type="EMBL" id="SRYD01000038">
    <property type="protein sequence ID" value="TGY72820.1"/>
    <property type="molecule type" value="Genomic_DNA"/>
</dbReference>
<evidence type="ECO:0000313" key="8">
    <source>
        <dbReference type="Proteomes" id="UP000306630"/>
    </source>
</evidence>
<dbReference type="AlphaFoldDB" id="A0A4S2FU33"/>
<feature type="signal peptide" evidence="5">
    <location>
        <begin position="1"/>
        <end position="32"/>
    </location>
</feature>
<evidence type="ECO:0000259" key="6">
    <source>
        <dbReference type="PROSITE" id="PS51762"/>
    </source>
</evidence>
<dbReference type="Pfam" id="PF00722">
    <property type="entry name" value="Glyco_hydro_16"/>
    <property type="match status" value="1"/>
</dbReference>
<gene>
    <name evidence="7" type="ORF">E5333_09910</name>
</gene>
<dbReference type="InterPro" id="IPR013320">
    <property type="entry name" value="ConA-like_dom_sf"/>
</dbReference>
<dbReference type="InterPro" id="IPR023296">
    <property type="entry name" value="Glyco_hydro_beta-prop_sf"/>
</dbReference>
<dbReference type="GO" id="GO:0005975">
    <property type="term" value="P:carbohydrate metabolic process"/>
    <property type="evidence" value="ECO:0007669"/>
    <property type="project" value="InterPro"/>
</dbReference>
<comment type="similarity">
    <text evidence="2">Belongs to the glycosyl hydrolase 43 family.</text>
</comment>
<keyword evidence="5" id="KW-0732">Signal</keyword>
<dbReference type="Pfam" id="PF04616">
    <property type="entry name" value="Glyco_hydro_43"/>
    <property type="match status" value="1"/>
</dbReference>
<dbReference type="PROSITE" id="PS51762">
    <property type="entry name" value="GH16_2"/>
    <property type="match status" value="1"/>
</dbReference>
<dbReference type="GO" id="GO:0004553">
    <property type="term" value="F:hydrolase activity, hydrolyzing O-glycosyl compounds"/>
    <property type="evidence" value="ECO:0007669"/>
    <property type="project" value="InterPro"/>
</dbReference>
<dbReference type="Proteomes" id="UP000306630">
    <property type="component" value="Unassembled WGS sequence"/>
</dbReference>
<protein>
    <submittedName>
        <fullName evidence="7">Glycosyl hydrolase family protein</fullName>
    </submittedName>
</protein>
<keyword evidence="4" id="KW-0326">Glycosidase</keyword>
<accession>A0A4S2FU33</accession>
<dbReference type="InterPro" id="IPR000757">
    <property type="entry name" value="Beta-glucanase-like"/>
</dbReference>
<feature type="chain" id="PRO_5030099752" evidence="5">
    <location>
        <begin position="33"/>
        <end position="644"/>
    </location>
</feature>
<dbReference type="Gene3D" id="2.60.120.200">
    <property type="match status" value="1"/>
</dbReference>
<evidence type="ECO:0000256" key="5">
    <source>
        <dbReference type="SAM" id="SignalP"/>
    </source>
</evidence>
<keyword evidence="3 7" id="KW-0378">Hydrolase</keyword>
<dbReference type="PANTHER" id="PTHR22925:SF3">
    <property type="entry name" value="GLYCOSYL HYDROLASE FAMILY PROTEIN 43"/>
    <property type="match status" value="1"/>
</dbReference>
<comment type="caution">
    <text evidence="7">The sequence shown here is derived from an EMBL/GenBank/DDBJ whole genome shotgun (WGS) entry which is preliminary data.</text>
</comment>